<dbReference type="Proteomes" id="UP000805193">
    <property type="component" value="Unassembled WGS sequence"/>
</dbReference>
<dbReference type="EMBL" id="JABSTQ010010540">
    <property type="protein sequence ID" value="KAG0420110.1"/>
    <property type="molecule type" value="Genomic_DNA"/>
</dbReference>
<sequence length="211" mass="22993">MAGSMLFLALSALAFVSAASAADALSVVKVDQCTDGSTKNVKEVRLTHCESLPCNVKVADKPRFEVDFIAERDSDVMRLKVQGQVGQLKPENFPGFKSDACSHMGVECPLVAGKQYTAKSQLTMSPTFPPYTPLNPCYVRAPHYQYSRSPWYLRAVVLRLICCHLTARRLLLEGAIELRVTQLSSVAEPASQQAGLQTTSDPILRTGGSSR</sequence>
<proteinExistence type="predicted"/>
<evidence type="ECO:0000313" key="2">
    <source>
        <dbReference type="Proteomes" id="UP000805193"/>
    </source>
</evidence>
<name>A0AC60PHT0_IXOPE</name>
<evidence type="ECO:0000313" key="1">
    <source>
        <dbReference type="EMBL" id="KAG0420110.1"/>
    </source>
</evidence>
<protein>
    <submittedName>
        <fullName evidence="1">Uncharacterized protein</fullName>
    </submittedName>
</protein>
<comment type="caution">
    <text evidence="1">The sequence shown here is derived from an EMBL/GenBank/DDBJ whole genome shotgun (WGS) entry which is preliminary data.</text>
</comment>
<reference evidence="1 2" key="1">
    <citation type="journal article" date="2020" name="Cell">
        <title>Large-Scale Comparative Analyses of Tick Genomes Elucidate Their Genetic Diversity and Vector Capacities.</title>
        <authorList>
            <consortium name="Tick Genome and Microbiome Consortium (TIGMIC)"/>
            <person name="Jia N."/>
            <person name="Wang J."/>
            <person name="Shi W."/>
            <person name="Du L."/>
            <person name="Sun Y."/>
            <person name="Zhan W."/>
            <person name="Jiang J.F."/>
            <person name="Wang Q."/>
            <person name="Zhang B."/>
            <person name="Ji P."/>
            <person name="Bell-Sakyi L."/>
            <person name="Cui X.M."/>
            <person name="Yuan T.T."/>
            <person name="Jiang B.G."/>
            <person name="Yang W.F."/>
            <person name="Lam T.T."/>
            <person name="Chang Q.C."/>
            <person name="Ding S.J."/>
            <person name="Wang X.J."/>
            <person name="Zhu J.G."/>
            <person name="Ruan X.D."/>
            <person name="Zhao L."/>
            <person name="Wei J.T."/>
            <person name="Ye R.Z."/>
            <person name="Que T.C."/>
            <person name="Du C.H."/>
            <person name="Zhou Y.H."/>
            <person name="Cheng J.X."/>
            <person name="Dai P.F."/>
            <person name="Guo W.B."/>
            <person name="Han X.H."/>
            <person name="Huang E.J."/>
            <person name="Li L.F."/>
            <person name="Wei W."/>
            <person name="Gao Y.C."/>
            <person name="Liu J.Z."/>
            <person name="Shao H.Z."/>
            <person name="Wang X."/>
            <person name="Wang C.C."/>
            <person name="Yang T.C."/>
            <person name="Huo Q.B."/>
            <person name="Li W."/>
            <person name="Chen H.Y."/>
            <person name="Chen S.E."/>
            <person name="Zhou L.G."/>
            <person name="Ni X.B."/>
            <person name="Tian J.H."/>
            <person name="Sheng Y."/>
            <person name="Liu T."/>
            <person name="Pan Y.S."/>
            <person name="Xia L.Y."/>
            <person name="Li J."/>
            <person name="Zhao F."/>
            <person name="Cao W.C."/>
        </authorList>
    </citation>
    <scope>NUCLEOTIDE SEQUENCE [LARGE SCALE GENOMIC DNA]</scope>
    <source>
        <strain evidence="1">Iper-2018</strain>
    </source>
</reference>
<accession>A0AC60PHT0</accession>
<gene>
    <name evidence="1" type="ORF">HPB47_003670</name>
</gene>
<keyword evidence="2" id="KW-1185">Reference proteome</keyword>
<organism evidence="1 2">
    <name type="scientific">Ixodes persulcatus</name>
    <name type="common">Taiga tick</name>
    <dbReference type="NCBI Taxonomy" id="34615"/>
    <lineage>
        <taxon>Eukaryota</taxon>
        <taxon>Metazoa</taxon>
        <taxon>Ecdysozoa</taxon>
        <taxon>Arthropoda</taxon>
        <taxon>Chelicerata</taxon>
        <taxon>Arachnida</taxon>
        <taxon>Acari</taxon>
        <taxon>Parasitiformes</taxon>
        <taxon>Ixodida</taxon>
        <taxon>Ixodoidea</taxon>
        <taxon>Ixodidae</taxon>
        <taxon>Ixodinae</taxon>
        <taxon>Ixodes</taxon>
    </lineage>
</organism>